<feature type="transmembrane region" description="Helical" evidence="11">
    <location>
        <begin position="158"/>
        <end position="177"/>
    </location>
</feature>
<dbReference type="GO" id="GO:0005778">
    <property type="term" value="C:peroxisomal membrane"/>
    <property type="evidence" value="ECO:0007669"/>
    <property type="project" value="UniProtKB-SubCell"/>
</dbReference>
<evidence type="ECO:0000256" key="9">
    <source>
        <dbReference type="PROSITE-ProRule" id="PRU00282"/>
    </source>
</evidence>
<proteinExistence type="inferred from homology"/>
<dbReference type="PANTHER" id="PTHR45939">
    <property type="entry name" value="PEROXISOMAL MEMBRANE PROTEIN PMP34-RELATED"/>
    <property type="match status" value="1"/>
</dbReference>
<evidence type="ECO:0000313" key="13">
    <source>
        <dbReference type="EMBL" id="KAK9892949.1"/>
    </source>
</evidence>
<keyword evidence="7 9" id="KW-0472">Membrane</keyword>
<dbReference type="Pfam" id="PF00153">
    <property type="entry name" value="Mito_carr"/>
    <property type="match status" value="3"/>
</dbReference>
<reference evidence="13 14" key="1">
    <citation type="submission" date="2023-03" db="EMBL/GenBank/DDBJ databases">
        <title>Genome insight into feeding habits of ladybird beetles.</title>
        <authorList>
            <person name="Li H.-S."/>
            <person name="Huang Y.-H."/>
            <person name="Pang H."/>
        </authorList>
    </citation>
    <scope>NUCLEOTIDE SEQUENCE [LARGE SCALE GENOMIC DNA]</scope>
    <source>
        <strain evidence="13">SYSU_2023b</strain>
        <tissue evidence="13">Whole body</tissue>
    </source>
</reference>
<keyword evidence="5" id="KW-0677">Repeat</keyword>
<dbReference type="EMBL" id="JARQZJ010000035">
    <property type="protein sequence ID" value="KAK9876208.1"/>
    <property type="molecule type" value="Genomic_DNA"/>
</dbReference>
<evidence type="ECO:0000313" key="12">
    <source>
        <dbReference type="EMBL" id="KAK9876208.1"/>
    </source>
</evidence>
<evidence type="ECO:0000256" key="11">
    <source>
        <dbReference type="SAM" id="Phobius"/>
    </source>
</evidence>
<sequence length="289" mass="32425">MSHSKCSVFTYDNFVHAFGGAAGSIFTMLCFYPLEILKFRMQLGDAELLNKSTTIALLHILKTEGVEALYRGVTPCLSSLAISNFVFFYSFHSLKSLKIGTLNNTAKLDMMLSFLAGFVNICLTTPLWVVNYRLKIGKQQCFTGLLDGMLYIATREGIGALWTGFIPSLMLLANPVIHFTVYEYLKRCIQVKSSWSYFYMGAISKTIATLLTYPLQLVQTKQRIEKNFSPGTLALILAIVKKDGPGALFCGLESKLLQTVLMAAMTFMTYEKIIVLVFRILKANEFRKL</sequence>
<comment type="caution">
    <text evidence="13">The sequence shown here is derived from an EMBL/GenBank/DDBJ whole genome shotgun (WGS) entry which is preliminary data.</text>
</comment>
<dbReference type="Gene3D" id="1.50.40.10">
    <property type="entry name" value="Mitochondrial carrier domain"/>
    <property type="match status" value="1"/>
</dbReference>
<keyword evidence="14" id="KW-1185">Reference proteome</keyword>
<comment type="subcellular location">
    <subcellularLocation>
        <location evidence="1">Peroxisome membrane</location>
        <topology evidence="1">Multi-pass membrane protein</topology>
    </subcellularLocation>
</comment>
<feature type="transmembrane region" description="Helical" evidence="11">
    <location>
        <begin position="111"/>
        <end position="130"/>
    </location>
</feature>
<dbReference type="GO" id="GO:0051724">
    <property type="term" value="F:NAD transmembrane transporter activity"/>
    <property type="evidence" value="ECO:0007669"/>
    <property type="project" value="TreeGrafter"/>
</dbReference>
<accession>A0AAW1VJL2</accession>
<dbReference type="GO" id="GO:0005347">
    <property type="term" value="F:ATP transmembrane transporter activity"/>
    <property type="evidence" value="ECO:0007669"/>
    <property type="project" value="TreeGrafter"/>
</dbReference>
<keyword evidence="8" id="KW-0576">Peroxisome</keyword>
<keyword evidence="6 11" id="KW-1133">Transmembrane helix</keyword>
<evidence type="ECO:0000256" key="5">
    <source>
        <dbReference type="ARBA" id="ARBA00022737"/>
    </source>
</evidence>
<dbReference type="PROSITE" id="PS50920">
    <property type="entry name" value="SOLCAR"/>
    <property type="match status" value="3"/>
</dbReference>
<dbReference type="GO" id="GO:0044610">
    <property type="term" value="F:FMN transmembrane transporter activity"/>
    <property type="evidence" value="ECO:0007669"/>
    <property type="project" value="TreeGrafter"/>
</dbReference>
<protein>
    <recommendedName>
        <fullName evidence="15">Peroxisomal membrane protein PMP34</fullName>
    </recommendedName>
</protein>
<evidence type="ECO:0000256" key="2">
    <source>
        <dbReference type="ARBA" id="ARBA00006375"/>
    </source>
</evidence>
<name>A0AAW1VJL2_9CUCU</name>
<organism evidence="13 14">
    <name type="scientific">Henosepilachna vigintioctopunctata</name>
    <dbReference type="NCBI Taxonomy" id="420089"/>
    <lineage>
        <taxon>Eukaryota</taxon>
        <taxon>Metazoa</taxon>
        <taxon>Ecdysozoa</taxon>
        <taxon>Arthropoda</taxon>
        <taxon>Hexapoda</taxon>
        <taxon>Insecta</taxon>
        <taxon>Pterygota</taxon>
        <taxon>Neoptera</taxon>
        <taxon>Endopterygota</taxon>
        <taxon>Coleoptera</taxon>
        <taxon>Polyphaga</taxon>
        <taxon>Cucujiformia</taxon>
        <taxon>Coccinelloidea</taxon>
        <taxon>Coccinellidae</taxon>
        <taxon>Epilachninae</taxon>
        <taxon>Epilachnini</taxon>
        <taxon>Henosepilachna</taxon>
    </lineage>
</organism>
<comment type="similarity">
    <text evidence="2 10">Belongs to the mitochondrial carrier (TC 2.A.29) family.</text>
</comment>
<feature type="transmembrane region" description="Helical" evidence="11">
    <location>
        <begin position="14"/>
        <end position="34"/>
    </location>
</feature>
<feature type="repeat" description="Solcar" evidence="9">
    <location>
        <begin position="192"/>
        <end position="276"/>
    </location>
</feature>
<dbReference type="InterPro" id="IPR023395">
    <property type="entry name" value="MCP_dom_sf"/>
</dbReference>
<keyword evidence="4 9" id="KW-0812">Transmembrane</keyword>
<evidence type="ECO:0000313" key="14">
    <source>
        <dbReference type="Proteomes" id="UP001431783"/>
    </source>
</evidence>
<feature type="repeat" description="Solcar" evidence="9">
    <location>
        <begin position="104"/>
        <end position="188"/>
    </location>
</feature>
<evidence type="ECO:0000256" key="8">
    <source>
        <dbReference type="ARBA" id="ARBA00023140"/>
    </source>
</evidence>
<evidence type="ECO:0000256" key="4">
    <source>
        <dbReference type="ARBA" id="ARBA00022692"/>
    </source>
</evidence>
<evidence type="ECO:0000256" key="10">
    <source>
        <dbReference type="RuleBase" id="RU000488"/>
    </source>
</evidence>
<dbReference type="PANTHER" id="PTHR45939:SF5">
    <property type="entry name" value="PEROXISOMAL MEMBRANE PROTEIN PMP34"/>
    <property type="match status" value="1"/>
</dbReference>
<evidence type="ECO:0000256" key="6">
    <source>
        <dbReference type="ARBA" id="ARBA00022989"/>
    </source>
</evidence>
<evidence type="ECO:0000256" key="1">
    <source>
        <dbReference type="ARBA" id="ARBA00004585"/>
    </source>
</evidence>
<keyword evidence="3 10" id="KW-0813">Transport</keyword>
<evidence type="ECO:0008006" key="15">
    <source>
        <dbReference type="Google" id="ProtNLM"/>
    </source>
</evidence>
<dbReference type="GO" id="GO:0015228">
    <property type="term" value="F:coenzyme A transmembrane transporter activity"/>
    <property type="evidence" value="ECO:0007669"/>
    <property type="project" value="TreeGrafter"/>
</dbReference>
<dbReference type="InterPro" id="IPR052217">
    <property type="entry name" value="Mito/Peroxisomal_Carrier"/>
</dbReference>
<dbReference type="GO" id="GO:0015217">
    <property type="term" value="F:ADP transmembrane transporter activity"/>
    <property type="evidence" value="ECO:0007669"/>
    <property type="project" value="TreeGrafter"/>
</dbReference>
<gene>
    <name evidence="12" type="ORF">WA026_011339</name>
    <name evidence="13" type="ORF">WA026_022820</name>
</gene>
<dbReference type="EMBL" id="JARQZJ010000141">
    <property type="protein sequence ID" value="KAK9892949.1"/>
    <property type="molecule type" value="Genomic_DNA"/>
</dbReference>
<dbReference type="SUPFAM" id="SSF103506">
    <property type="entry name" value="Mitochondrial carrier"/>
    <property type="match status" value="1"/>
</dbReference>
<dbReference type="InterPro" id="IPR018108">
    <property type="entry name" value="MCP_transmembrane"/>
</dbReference>
<dbReference type="AlphaFoldDB" id="A0AAW1VJL2"/>
<evidence type="ECO:0000256" key="7">
    <source>
        <dbReference type="ARBA" id="ARBA00023136"/>
    </source>
</evidence>
<feature type="transmembrane region" description="Helical" evidence="11">
    <location>
        <begin position="68"/>
        <end position="91"/>
    </location>
</feature>
<feature type="transmembrane region" description="Helical" evidence="11">
    <location>
        <begin position="197"/>
        <end position="215"/>
    </location>
</feature>
<evidence type="ECO:0000256" key="3">
    <source>
        <dbReference type="ARBA" id="ARBA00022448"/>
    </source>
</evidence>
<feature type="repeat" description="Solcar" evidence="9">
    <location>
        <begin position="11"/>
        <end position="97"/>
    </location>
</feature>
<dbReference type="GO" id="GO:0080122">
    <property type="term" value="F:AMP transmembrane transporter activity"/>
    <property type="evidence" value="ECO:0007669"/>
    <property type="project" value="TreeGrafter"/>
</dbReference>
<dbReference type="GO" id="GO:0015230">
    <property type="term" value="F:FAD transmembrane transporter activity"/>
    <property type="evidence" value="ECO:0007669"/>
    <property type="project" value="TreeGrafter"/>
</dbReference>
<dbReference type="Proteomes" id="UP001431783">
    <property type="component" value="Unassembled WGS sequence"/>
</dbReference>